<dbReference type="EMBL" id="BGPR01005148">
    <property type="protein sequence ID" value="GBN07304.1"/>
    <property type="molecule type" value="Genomic_DNA"/>
</dbReference>
<feature type="region of interest" description="Disordered" evidence="1">
    <location>
        <begin position="83"/>
        <end position="103"/>
    </location>
</feature>
<evidence type="ECO:0000256" key="1">
    <source>
        <dbReference type="SAM" id="MobiDB-lite"/>
    </source>
</evidence>
<dbReference type="Proteomes" id="UP000499080">
    <property type="component" value="Unassembled WGS sequence"/>
</dbReference>
<dbReference type="AlphaFoldDB" id="A0A4Y2KXZ7"/>
<evidence type="ECO:0000313" key="3">
    <source>
        <dbReference type="Proteomes" id="UP000499080"/>
    </source>
</evidence>
<organism evidence="2 3">
    <name type="scientific">Araneus ventricosus</name>
    <name type="common">Orbweaver spider</name>
    <name type="synonym">Epeira ventricosa</name>
    <dbReference type="NCBI Taxonomy" id="182803"/>
    <lineage>
        <taxon>Eukaryota</taxon>
        <taxon>Metazoa</taxon>
        <taxon>Ecdysozoa</taxon>
        <taxon>Arthropoda</taxon>
        <taxon>Chelicerata</taxon>
        <taxon>Arachnida</taxon>
        <taxon>Araneae</taxon>
        <taxon>Araneomorphae</taxon>
        <taxon>Entelegynae</taxon>
        <taxon>Araneoidea</taxon>
        <taxon>Araneidae</taxon>
        <taxon>Araneus</taxon>
    </lineage>
</organism>
<keyword evidence="3" id="KW-1185">Reference proteome</keyword>
<sequence length="145" mass="15986">MMNNSDAHEDTFKQNGYGGNKHVKSDLGPIKQSLTFVQILPPGIQPLSSQDILFPSQNEKDSPWQAKCRGCYVWRALLEASPREGSPGSMGSNRSVPKVRHWRGEGGKSTARAYLGTVMALSFFSTTHRYPLVLDFEVGWLAGAC</sequence>
<accession>A0A4Y2KXZ7</accession>
<name>A0A4Y2KXZ7_ARAVE</name>
<comment type="caution">
    <text evidence="2">The sequence shown here is derived from an EMBL/GenBank/DDBJ whole genome shotgun (WGS) entry which is preliminary data.</text>
</comment>
<feature type="region of interest" description="Disordered" evidence="1">
    <location>
        <begin position="1"/>
        <end position="24"/>
    </location>
</feature>
<evidence type="ECO:0000313" key="2">
    <source>
        <dbReference type="EMBL" id="GBN07304.1"/>
    </source>
</evidence>
<feature type="compositionally biased region" description="Basic and acidic residues" evidence="1">
    <location>
        <begin position="1"/>
        <end position="12"/>
    </location>
</feature>
<gene>
    <name evidence="2" type="ORF">AVEN_202076_1</name>
</gene>
<protein>
    <submittedName>
        <fullName evidence="2">Uncharacterized protein</fullName>
    </submittedName>
</protein>
<proteinExistence type="predicted"/>
<reference evidence="2 3" key="1">
    <citation type="journal article" date="2019" name="Sci. Rep.">
        <title>Orb-weaving spider Araneus ventricosus genome elucidates the spidroin gene catalogue.</title>
        <authorList>
            <person name="Kono N."/>
            <person name="Nakamura H."/>
            <person name="Ohtoshi R."/>
            <person name="Moran D.A.P."/>
            <person name="Shinohara A."/>
            <person name="Yoshida Y."/>
            <person name="Fujiwara M."/>
            <person name="Mori M."/>
            <person name="Tomita M."/>
            <person name="Arakawa K."/>
        </authorList>
    </citation>
    <scope>NUCLEOTIDE SEQUENCE [LARGE SCALE GENOMIC DNA]</scope>
</reference>